<sequence>MITRISFNKMNSSMKVHKRTNSKHSLLIPSPLNALLHSDKHIKYHFYSLGGDFIRLGSYRKIKTLFTFNNHTFGNGSLIKEIVYDLSTFLKRELNDEKSTKHLQLKNFLTSNQIILNKENSMILCDHHFGLKNWLYIIFGYMIHNYNEDDVYSCLEYVIEMYLESRKTRLRISEMKLIRDSRDYYTLETFNEYIKNVKIKEDLLFESNDYDRFVSFTEAFNKKIYLPKLPKLNNKELLVKALMHKEFYRLLLDPNHSFAKKMKAEHYDLDFSEYGIIRREISFLDGLGDLFLAQETSKLIFDLCNDGIDLNSTTYQLLRMILATNTLMSKLAKCYKLYEALDDSIINTRISNEYLPYTIHNKIPSDKEEDEMRIYEEEFLGDFFESYMAALLIEQPKIAKEFIREIYKRILSVITETLPPEVTYQSWTIQILGRNIYSKKATI</sequence>
<dbReference type="Proteomes" id="UP001152885">
    <property type="component" value="Unassembled WGS sequence"/>
</dbReference>
<keyword evidence="2" id="KW-1185">Reference proteome</keyword>
<dbReference type="GO" id="GO:0006396">
    <property type="term" value="P:RNA processing"/>
    <property type="evidence" value="ECO:0007669"/>
    <property type="project" value="InterPro"/>
</dbReference>
<comment type="caution">
    <text evidence="1">The sequence shown here is derived from an EMBL/GenBank/DDBJ whole genome shotgun (WGS) entry which is preliminary data.</text>
</comment>
<organism evidence="1 2">
    <name type="scientific">Candida verbasci</name>
    <dbReference type="NCBI Taxonomy" id="1227364"/>
    <lineage>
        <taxon>Eukaryota</taxon>
        <taxon>Fungi</taxon>
        <taxon>Dikarya</taxon>
        <taxon>Ascomycota</taxon>
        <taxon>Saccharomycotina</taxon>
        <taxon>Pichiomycetes</taxon>
        <taxon>Debaryomycetaceae</taxon>
        <taxon>Candida/Lodderomyces clade</taxon>
        <taxon>Candida</taxon>
    </lineage>
</organism>
<name>A0A9W4TWR0_9ASCO</name>
<reference evidence="1" key="1">
    <citation type="submission" date="2022-12" db="EMBL/GenBank/DDBJ databases">
        <authorList>
            <person name="Brejova B."/>
        </authorList>
    </citation>
    <scope>NUCLEOTIDE SEQUENCE</scope>
</reference>
<evidence type="ECO:0008006" key="3">
    <source>
        <dbReference type="Google" id="ProtNLM"/>
    </source>
</evidence>
<proteinExistence type="predicted"/>
<protein>
    <recommendedName>
        <fullName evidence="3">RNase III domain-containing protein</fullName>
    </recommendedName>
</protein>
<dbReference type="EMBL" id="CANTUO010000003">
    <property type="protein sequence ID" value="CAI5758813.1"/>
    <property type="molecule type" value="Genomic_DNA"/>
</dbReference>
<gene>
    <name evidence="1" type="ORF">CANVERA_P3325</name>
</gene>
<dbReference type="OrthoDB" id="4091783at2759"/>
<dbReference type="AlphaFoldDB" id="A0A9W4TWR0"/>
<accession>A0A9W4TWR0</accession>
<evidence type="ECO:0000313" key="1">
    <source>
        <dbReference type="EMBL" id="CAI5758813.1"/>
    </source>
</evidence>
<dbReference type="Gene3D" id="1.10.1520.10">
    <property type="entry name" value="Ribonuclease III domain"/>
    <property type="match status" value="1"/>
</dbReference>
<dbReference type="SUPFAM" id="SSF69065">
    <property type="entry name" value="RNase III domain-like"/>
    <property type="match status" value="1"/>
</dbReference>
<evidence type="ECO:0000313" key="2">
    <source>
        <dbReference type="Proteomes" id="UP001152885"/>
    </source>
</evidence>
<dbReference type="GO" id="GO:0004525">
    <property type="term" value="F:ribonuclease III activity"/>
    <property type="evidence" value="ECO:0007669"/>
    <property type="project" value="InterPro"/>
</dbReference>
<dbReference type="InterPro" id="IPR036389">
    <property type="entry name" value="RNase_III_sf"/>
</dbReference>